<sequence length="755" mass="80131">MSNGIGAIAVSLGLDAAEFVSGLTRSEREAARSMKKIEREVSSAATAIRAGFMGITAGVTISKFIRETVDAQNEAAQLRAVLRSTGEAAGYGEEKLNAMAVALSQNSIFSDGDITQAQTRLLSYTGVVGEQFPAAMQAAIDMASRMGMDVTSAAEMVGKALDVPSQGLTALSKQGFRFTEEEKKLVEALEKTGRTAEAQAIVLKALETSYGGAAREARDTLGGALAGLKNEFDSLMTGEGGNVNSARDAIENLTKTLGSSETKEAFATATQAMATLVGWAVTGTNAFLGFGKHLGESLARGIHGSADPINDQIKSLEVRARNAATSIELASKATDSGRDKRLANLRAEAAFVDKELSRLRGMLPATAAPDSGILPTVSVQAPKRALPAIEGEKAKVTEAQRYLESLQKQAITARDLTTAETALAEIQSGRLGKVTAAQQRQILVVAEQIDNEKRLKEIRDADDNIVKKTQDYAQSIEDSNLLLQAELSLIGKSNEEKQVAMDNLRIELELRRKIRDVQAMGGSDAATKKAIDDLTASAGMDKASVQTRAFIAEQEKQAAEAMKVWDNFRENVQRNMGDQFYNIMQGNFDSVGDAFKSMVMRMVADAMAANLTQALMGGAGSAGGGVFGSLLKFGVGLLSGGSSAAANPGAGANGFVDWSASNPALSGYMPSFSVGIDNVPRDMVAKIHKGERILTANENRNFIGGGNASPSIVFSPVYQIDSRSDRAAIMQDMQRQSQQTKAELVEELQRARVIT</sequence>
<evidence type="ECO:0000259" key="1">
    <source>
        <dbReference type="Pfam" id="PF06791"/>
    </source>
</evidence>
<evidence type="ECO:0000313" key="3">
    <source>
        <dbReference type="Proteomes" id="UP000642180"/>
    </source>
</evidence>
<name>A0A8J3AKV1_9BURK</name>
<dbReference type="AlphaFoldDB" id="A0A8J3AKV1"/>
<gene>
    <name evidence="2" type="ORF">GCM10008066_04030</name>
</gene>
<organism evidence="2 3">
    <name type="scientific">Oxalicibacterium faecigallinarum</name>
    <dbReference type="NCBI Taxonomy" id="573741"/>
    <lineage>
        <taxon>Bacteria</taxon>
        <taxon>Pseudomonadati</taxon>
        <taxon>Pseudomonadota</taxon>
        <taxon>Betaproteobacteria</taxon>
        <taxon>Burkholderiales</taxon>
        <taxon>Oxalobacteraceae</taxon>
        <taxon>Oxalicibacterium</taxon>
    </lineage>
</organism>
<dbReference type="RefSeq" id="WP_188379609.1">
    <property type="nucleotide sequence ID" value="NZ_BMDI01000001.1"/>
</dbReference>
<keyword evidence="3" id="KW-1185">Reference proteome</keyword>
<feature type="domain" description="Bacteriophage tail tape measure N-terminal" evidence="1">
    <location>
        <begin position="45"/>
        <end position="174"/>
    </location>
</feature>
<accession>A0A8J3AKV1</accession>
<proteinExistence type="predicted"/>
<dbReference type="InterPro" id="IPR009628">
    <property type="entry name" value="Phage_tape_measure_N"/>
</dbReference>
<dbReference type="Pfam" id="PF06791">
    <property type="entry name" value="TMP_2"/>
    <property type="match status" value="1"/>
</dbReference>
<comment type="caution">
    <text evidence="2">The sequence shown here is derived from an EMBL/GenBank/DDBJ whole genome shotgun (WGS) entry which is preliminary data.</text>
</comment>
<dbReference type="Proteomes" id="UP000642180">
    <property type="component" value="Unassembled WGS sequence"/>
</dbReference>
<reference evidence="3" key="1">
    <citation type="journal article" date="2019" name="Int. J. Syst. Evol. Microbiol.">
        <title>The Global Catalogue of Microorganisms (GCM) 10K type strain sequencing project: providing services to taxonomists for standard genome sequencing and annotation.</title>
        <authorList>
            <consortium name="The Broad Institute Genomics Platform"/>
            <consortium name="The Broad Institute Genome Sequencing Center for Infectious Disease"/>
            <person name="Wu L."/>
            <person name="Ma J."/>
        </authorList>
    </citation>
    <scope>NUCLEOTIDE SEQUENCE [LARGE SCALE GENOMIC DNA]</scope>
    <source>
        <strain evidence="3">CCM 2767</strain>
    </source>
</reference>
<evidence type="ECO:0000313" key="2">
    <source>
        <dbReference type="EMBL" id="GGI16452.1"/>
    </source>
</evidence>
<protein>
    <recommendedName>
        <fullName evidence="1">Bacteriophage tail tape measure N-terminal domain-containing protein</fullName>
    </recommendedName>
</protein>
<dbReference type="EMBL" id="BMDI01000001">
    <property type="protein sequence ID" value="GGI16452.1"/>
    <property type="molecule type" value="Genomic_DNA"/>
</dbReference>